<keyword evidence="1" id="KW-0964">Secreted</keyword>
<feature type="signal peptide" evidence="1">
    <location>
        <begin position="1"/>
        <end position="19"/>
    </location>
</feature>
<reference evidence="2" key="1">
    <citation type="submission" date="2023-07" db="EMBL/GenBank/DDBJ databases">
        <title>A chromosome-level genome assembly of Lolium multiflorum.</title>
        <authorList>
            <person name="Chen Y."/>
            <person name="Copetti D."/>
            <person name="Kolliker R."/>
            <person name="Studer B."/>
        </authorList>
    </citation>
    <scope>NUCLEOTIDE SEQUENCE</scope>
    <source>
        <strain evidence="2">02402/16</strain>
        <tissue evidence="2">Leaf</tissue>
    </source>
</reference>
<accession>A0AAD8WQ98</accession>
<evidence type="ECO:0000313" key="2">
    <source>
        <dbReference type="EMBL" id="KAK1668125.1"/>
    </source>
</evidence>
<dbReference type="GO" id="GO:0048046">
    <property type="term" value="C:apoplast"/>
    <property type="evidence" value="ECO:0007669"/>
    <property type="project" value="UniProtKB-SubCell"/>
</dbReference>
<dbReference type="InterPro" id="IPR004265">
    <property type="entry name" value="Dirigent"/>
</dbReference>
<feature type="chain" id="PRO_5041778781" description="Dirigent protein" evidence="1">
    <location>
        <begin position="20"/>
        <end position="158"/>
    </location>
</feature>
<comment type="caution">
    <text evidence="2">The sequence shown here is derived from an EMBL/GenBank/DDBJ whole genome shotgun (WGS) entry which is preliminary data.</text>
</comment>
<comment type="similarity">
    <text evidence="1">Belongs to the plant dirigent protein family.</text>
</comment>
<evidence type="ECO:0000313" key="3">
    <source>
        <dbReference type="Proteomes" id="UP001231189"/>
    </source>
</evidence>
<comment type="subcellular location">
    <subcellularLocation>
        <location evidence="1">Secreted</location>
        <location evidence="1">Extracellular space</location>
        <location evidence="1">Apoplast</location>
    </subcellularLocation>
</comment>
<keyword evidence="3" id="KW-1185">Reference proteome</keyword>
<evidence type="ECO:0000256" key="1">
    <source>
        <dbReference type="RuleBase" id="RU363099"/>
    </source>
</evidence>
<proteinExistence type="inferred from homology"/>
<organism evidence="2 3">
    <name type="scientific">Lolium multiflorum</name>
    <name type="common">Italian ryegrass</name>
    <name type="synonym">Lolium perenne subsp. multiflorum</name>
    <dbReference type="NCBI Taxonomy" id="4521"/>
    <lineage>
        <taxon>Eukaryota</taxon>
        <taxon>Viridiplantae</taxon>
        <taxon>Streptophyta</taxon>
        <taxon>Embryophyta</taxon>
        <taxon>Tracheophyta</taxon>
        <taxon>Spermatophyta</taxon>
        <taxon>Magnoliopsida</taxon>
        <taxon>Liliopsida</taxon>
        <taxon>Poales</taxon>
        <taxon>Poaceae</taxon>
        <taxon>BOP clade</taxon>
        <taxon>Pooideae</taxon>
        <taxon>Poodae</taxon>
        <taxon>Poeae</taxon>
        <taxon>Poeae Chloroplast Group 2 (Poeae type)</taxon>
        <taxon>Loliodinae</taxon>
        <taxon>Loliinae</taxon>
        <taxon>Lolium</taxon>
    </lineage>
</organism>
<dbReference type="PANTHER" id="PTHR21495">
    <property type="entry name" value="NUCLEOPORIN-RELATED"/>
    <property type="match status" value="1"/>
</dbReference>
<keyword evidence="1" id="KW-0732">Signal</keyword>
<protein>
    <recommendedName>
        <fullName evidence="1">Dirigent protein</fullName>
    </recommendedName>
</protein>
<name>A0AAD8WQ98_LOLMU</name>
<comment type="function">
    <text evidence="1">Dirigent proteins impart stereoselectivity on the phenoxy radical-coupling reaction, yielding optically active lignans from two molecules of coniferyl alcohol in the biosynthesis of lignans, flavonolignans, and alkaloids and thus plays a central role in plant secondary metabolism.</text>
</comment>
<dbReference type="Proteomes" id="UP001231189">
    <property type="component" value="Unassembled WGS sequence"/>
</dbReference>
<dbReference type="Pfam" id="PF03018">
    <property type="entry name" value="Dirigent"/>
    <property type="match status" value="1"/>
</dbReference>
<dbReference type="AlphaFoldDB" id="A0AAD8WQ98"/>
<comment type="subunit">
    <text evidence="1">Homodimer.</text>
</comment>
<sequence length="158" mass="17089">MQLLQVLVSSAFLLVEAAAARKTMTTHIKFYMHDTVTVVPSSPAMAVRAARGVTPLPVDPAIRFGDMFVIDDPLADGPNAASPAIGTVQGFYILASRTDFALMLTVNMVFTAGQHHRRARKGRHPRPRHSDSYKDIEKLIDLSWTKSEAGGGSNSLAA</sequence>
<keyword evidence="1" id="KW-0052">Apoplast</keyword>
<gene>
    <name evidence="2" type="ORF">QYE76_056284</name>
</gene>
<dbReference type="EMBL" id="JAUUTY010000003">
    <property type="protein sequence ID" value="KAK1668125.1"/>
    <property type="molecule type" value="Genomic_DNA"/>
</dbReference>